<evidence type="ECO:0000256" key="1">
    <source>
        <dbReference type="SAM" id="MobiDB-lite"/>
    </source>
</evidence>
<feature type="compositionally biased region" description="Basic and acidic residues" evidence="1">
    <location>
        <begin position="165"/>
        <end position="174"/>
    </location>
</feature>
<organism evidence="2 3">
    <name type="scientific">Thlaspi arvense</name>
    <name type="common">Field penny-cress</name>
    <dbReference type="NCBI Taxonomy" id="13288"/>
    <lineage>
        <taxon>Eukaryota</taxon>
        <taxon>Viridiplantae</taxon>
        <taxon>Streptophyta</taxon>
        <taxon>Embryophyta</taxon>
        <taxon>Tracheophyta</taxon>
        <taxon>Spermatophyta</taxon>
        <taxon>Magnoliopsida</taxon>
        <taxon>eudicotyledons</taxon>
        <taxon>Gunneridae</taxon>
        <taxon>Pentapetalae</taxon>
        <taxon>rosids</taxon>
        <taxon>malvids</taxon>
        <taxon>Brassicales</taxon>
        <taxon>Brassicaceae</taxon>
        <taxon>Thlaspideae</taxon>
        <taxon>Thlaspi</taxon>
    </lineage>
</organism>
<dbReference type="AlphaFoldDB" id="A0AAU9RLB5"/>
<feature type="compositionally biased region" description="Basic and acidic residues" evidence="1">
    <location>
        <begin position="268"/>
        <end position="282"/>
    </location>
</feature>
<feature type="compositionally biased region" description="Gly residues" evidence="1">
    <location>
        <begin position="103"/>
        <end position="120"/>
    </location>
</feature>
<feature type="compositionally biased region" description="Basic and acidic residues" evidence="1">
    <location>
        <begin position="307"/>
        <end position="331"/>
    </location>
</feature>
<dbReference type="Proteomes" id="UP000836841">
    <property type="component" value="Chromosome 2"/>
</dbReference>
<dbReference type="PANTHER" id="PTHR32091">
    <property type="entry name" value="EUKARYOTIC TRANSLATION INITIATION FACTOR 4B"/>
    <property type="match status" value="1"/>
</dbReference>
<dbReference type="PANTHER" id="PTHR32091:SF20">
    <property type="entry name" value="EUKARYOTIC TRANSLATION INITIATION FACTOR 4B1"/>
    <property type="match status" value="1"/>
</dbReference>
<evidence type="ECO:0000313" key="2">
    <source>
        <dbReference type="EMBL" id="CAH2045385.1"/>
    </source>
</evidence>
<dbReference type="GO" id="GO:0003729">
    <property type="term" value="F:mRNA binding"/>
    <property type="evidence" value="ECO:0007669"/>
    <property type="project" value="TreeGrafter"/>
</dbReference>
<feature type="compositionally biased region" description="Low complexity" evidence="1">
    <location>
        <begin position="240"/>
        <end position="249"/>
    </location>
</feature>
<evidence type="ECO:0000313" key="3">
    <source>
        <dbReference type="Proteomes" id="UP000836841"/>
    </source>
</evidence>
<feature type="compositionally biased region" description="Polar residues" evidence="1">
    <location>
        <begin position="544"/>
        <end position="553"/>
    </location>
</feature>
<dbReference type="InterPro" id="IPR010433">
    <property type="entry name" value="EIF-4B_pln"/>
</dbReference>
<feature type="compositionally biased region" description="Low complexity" evidence="1">
    <location>
        <begin position="336"/>
        <end position="358"/>
    </location>
</feature>
<reference evidence="2 3" key="1">
    <citation type="submission" date="2022-03" db="EMBL/GenBank/DDBJ databases">
        <authorList>
            <person name="Nunn A."/>
            <person name="Chopra R."/>
            <person name="Nunn A."/>
            <person name="Contreras Garrido A."/>
        </authorList>
    </citation>
    <scope>NUCLEOTIDE SEQUENCE [LARGE SCALE GENOMIC DNA]</scope>
</reference>
<sequence>MSKPWGGIGIGAWADEAERADEEQAAEATAAAADVQSFPSLKEAASANNAKSKKKKKMTLSEFASGAYTAPAGRNSVGLTQQEILQLPTGPRQRSEDEMQPGRLGGGFSSYGGRSGGPPGRMGRDRDDSDGSWGGGGGGRRPYGGGFDDDRRGPPSRMDFAQPSRADEVDDWGKAKKPLPSFDQGRQGGRYGGLGGGGGGSYGGGGGGGGSFGGSGGAGGFSKADETDNWAAGKKQAPVRSSTFGSSFGDSDRESDRWSRGVAGGGVQEERRRLVLEPRKVDSGGASETPPAAAAKTSKPSPFGAARPREDVLAEKGLDWKKLDSEIEAKKGNSQTSRPTSAHSSRPSSAQSNRSESSGLNNAVKPRPKVNPFGDAKPREVLLEEQGKDWRKMDMELEHRRVDRPETEEEKMLKEEIEELRKKLEKESIDTEVKESDQEPGSNNNHHDLPETIRGKEKDLEILTRELDDKVRFRQKPVERPGSGAGRTGSFSERTHSRSGSIDESRSFESMERPRSRGAVDAWVRPVDEQRRNFQGSKERGFFSNRSSSKQGW</sequence>
<name>A0AAU9RLB5_THLAR</name>
<feature type="compositionally biased region" description="Low complexity" evidence="1">
    <location>
        <begin position="283"/>
        <end position="302"/>
    </location>
</feature>
<protein>
    <submittedName>
        <fullName evidence="2">Uncharacterized protein</fullName>
    </submittedName>
</protein>
<dbReference type="EMBL" id="OU466858">
    <property type="protein sequence ID" value="CAH2045385.1"/>
    <property type="molecule type" value="Genomic_DNA"/>
</dbReference>
<feature type="compositionally biased region" description="Basic and acidic residues" evidence="1">
    <location>
        <begin position="445"/>
        <end position="479"/>
    </location>
</feature>
<feature type="non-terminal residue" evidence="2">
    <location>
        <position position="1"/>
    </location>
</feature>
<feature type="compositionally biased region" description="Basic and acidic residues" evidence="1">
    <location>
        <begin position="376"/>
        <end position="437"/>
    </location>
</feature>
<feature type="compositionally biased region" description="Basic and acidic residues" evidence="1">
    <location>
        <begin position="526"/>
        <end position="541"/>
    </location>
</feature>
<accession>A0AAU9RLB5</accession>
<feature type="region of interest" description="Disordered" evidence="1">
    <location>
        <begin position="17"/>
        <end position="553"/>
    </location>
</feature>
<keyword evidence="3" id="KW-1185">Reference proteome</keyword>
<feature type="compositionally biased region" description="Basic and acidic residues" evidence="1">
    <location>
        <begin position="493"/>
        <end position="515"/>
    </location>
</feature>
<gene>
    <name evidence="2" type="ORF">TAV2_LOCUS6397</name>
</gene>
<feature type="compositionally biased region" description="Gly residues" evidence="1">
    <location>
        <begin position="132"/>
        <end position="146"/>
    </location>
</feature>
<proteinExistence type="predicted"/>
<dbReference type="GO" id="GO:0003743">
    <property type="term" value="F:translation initiation factor activity"/>
    <property type="evidence" value="ECO:0007669"/>
    <property type="project" value="InterPro"/>
</dbReference>
<feature type="compositionally biased region" description="Basic and acidic residues" evidence="1">
    <location>
        <begin position="250"/>
        <end position="259"/>
    </location>
</feature>
<dbReference type="Pfam" id="PF06273">
    <property type="entry name" value="eIF-4B"/>
    <property type="match status" value="1"/>
</dbReference>
<feature type="compositionally biased region" description="Gly residues" evidence="1">
    <location>
        <begin position="186"/>
        <end position="220"/>
    </location>
</feature>